<evidence type="ECO:0000256" key="1">
    <source>
        <dbReference type="SAM" id="MobiDB-lite"/>
    </source>
</evidence>
<feature type="compositionally biased region" description="Low complexity" evidence="1">
    <location>
        <begin position="287"/>
        <end position="303"/>
    </location>
</feature>
<dbReference type="Proteomes" id="UP000005801">
    <property type="component" value="Unassembled WGS sequence"/>
</dbReference>
<accession>A6G195</accession>
<organism evidence="2 3">
    <name type="scientific">Plesiocystis pacifica SIR-1</name>
    <dbReference type="NCBI Taxonomy" id="391625"/>
    <lineage>
        <taxon>Bacteria</taxon>
        <taxon>Pseudomonadati</taxon>
        <taxon>Myxococcota</taxon>
        <taxon>Polyangia</taxon>
        <taxon>Nannocystales</taxon>
        <taxon>Nannocystaceae</taxon>
        <taxon>Plesiocystis</taxon>
    </lineage>
</organism>
<proteinExistence type="predicted"/>
<gene>
    <name evidence="2" type="ORF">PPSIR1_11460</name>
</gene>
<name>A6G195_9BACT</name>
<reference evidence="2 3" key="1">
    <citation type="submission" date="2007-06" db="EMBL/GenBank/DDBJ databases">
        <authorList>
            <person name="Shimkets L."/>
            <person name="Ferriera S."/>
            <person name="Johnson J."/>
            <person name="Kravitz S."/>
            <person name="Beeson K."/>
            <person name="Sutton G."/>
            <person name="Rogers Y.-H."/>
            <person name="Friedman R."/>
            <person name="Frazier M."/>
            <person name="Venter J.C."/>
        </authorList>
    </citation>
    <scope>NUCLEOTIDE SEQUENCE [LARGE SCALE GENOMIC DNA]</scope>
    <source>
        <strain evidence="2 3">SIR-1</strain>
    </source>
</reference>
<sequence length="361" mass="38375">MAALLFVAPPMSGCKKANLVELEVPASGVELRYDLQPGATFDGKILRRETLSSRGQQLNRSLSFTVQLVVRGLDEKGNALVAATIANIDIDWVVPGMPMSMDEFAQKSKQRLEGATIRFFVEPSGRVFDVPSAPPELSDPEAQVLDSVLEGLTSAFFVVPEEKLAGGGTWENSDTRGREGKLGKYIVETNRGALEGMFEDTEANFSFAQLGIERDRTETTTTKDGSSEIRVRETTTVQFDTGANYLRSLESKMTRTQGPTVTTVRFQADWERGASSPVAADMGGGDAPPADAGAGDAAANGDASVQRIDDPCSDDYVGPDDCLDPCSVNYMGEEACEKAEDGAGEAPAEGAPAEDAAAPAE</sequence>
<keyword evidence="3" id="KW-1185">Reference proteome</keyword>
<dbReference type="EMBL" id="ABCS01000011">
    <property type="protein sequence ID" value="EDM80390.1"/>
    <property type="molecule type" value="Genomic_DNA"/>
</dbReference>
<feature type="region of interest" description="Disordered" evidence="1">
    <location>
        <begin position="336"/>
        <end position="361"/>
    </location>
</feature>
<evidence type="ECO:0000313" key="2">
    <source>
        <dbReference type="EMBL" id="EDM80390.1"/>
    </source>
</evidence>
<protein>
    <submittedName>
        <fullName evidence="2">Uncharacterized protein</fullName>
    </submittedName>
</protein>
<evidence type="ECO:0000313" key="3">
    <source>
        <dbReference type="Proteomes" id="UP000005801"/>
    </source>
</evidence>
<feature type="compositionally biased region" description="Low complexity" evidence="1">
    <location>
        <begin position="344"/>
        <end position="361"/>
    </location>
</feature>
<comment type="caution">
    <text evidence="2">The sequence shown here is derived from an EMBL/GenBank/DDBJ whole genome shotgun (WGS) entry which is preliminary data.</text>
</comment>
<feature type="region of interest" description="Disordered" evidence="1">
    <location>
        <begin position="275"/>
        <end position="316"/>
    </location>
</feature>
<dbReference type="AlphaFoldDB" id="A6G195"/>